<evidence type="ECO:0000313" key="3">
    <source>
        <dbReference type="Proteomes" id="UP000813824"/>
    </source>
</evidence>
<name>A0A8K0UEJ7_9AGAR</name>
<accession>A0A8K0UEJ7</accession>
<feature type="region of interest" description="Disordered" evidence="1">
    <location>
        <begin position="494"/>
        <end position="520"/>
    </location>
</feature>
<sequence>MDADASLRTRVRRFLHAVAPFPSHTRPDKPKPHSFSLDIPPEVWGLIIHQASLLYHDPLDTSNALSFVDHHCSELHLATYRKAMKLKTTIALVNKQWNVFGRTGLYEFVWISRASQAKALARTLLMEYIERKRAAQSGKTAKSSSSGNYIRRLHILTPILERCLPADIRTILEFTPSLHIYSDHHSLQRSMFNDCPDPRSTPEELLRLVAHPSLRRLSWTTYGSVPFSQRISPLINSHSGALNLEYLELSCWSPTPHTPDSLGNATARPSDLSHRHPMFVRLPALKALKLSLDNNTFATLASWDMPALRHLSVLSADFSYTGPGFHAFFSAHGDKLVQLELGHSSSSIEEYYLTTPPHHLPPHAAPTTTTTTPISLATFCPNLRELICSADAEWHWQSPDWITPHILLPAHPNVELIGIRDIDKRLREDPDFEHAGAGVTPYFPLYEQLVSLLRRDAFPQLRFVRDLSVESAGLRGAAAKAVAVARHEPSLNHIKGSSAGSLPGAAAASSPASGGGSGPNSERVLQFWMRVVEKCRERGVWCEDYTGVNLTARSLMRAGLVEEEVETEGEQEVKQEKSKKKSRRRRPFRLPARFR</sequence>
<evidence type="ECO:0000313" key="2">
    <source>
        <dbReference type="EMBL" id="KAH8077486.1"/>
    </source>
</evidence>
<feature type="compositionally biased region" description="Low complexity" evidence="1">
    <location>
        <begin position="496"/>
        <end position="512"/>
    </location>
</feature>
<comment type="caution">
    <text evidence="2">The sequence shown here is derived from an EMBL/GenBank/DDBJ whole genome shotgun (WGS) entry which is preliminary data.</text>
</comment>
<evidence type="ECO:0000256" key="1">
    <source>
        <dbReference type="SAM" id="MobiDB-lite"/>
    </source>
</evidence>
<feature type="compositionally biased region" description="Basic residues" evidence="1">
    <location>
        <begin position="577"/>
        <end position="595"/>
    </location>
</feature>
<dbReference type="SUPFAM" id="SSF52047">
    <property type="entry name" value="RNI-like"/>
    <property type="match status" value="1"/>
</dbReference>
<feature type="region of interest" description="Disordered" evidence="1">
    <location>
        <begin position="562"/>
        <end position="595"/>
    </location>
</feature>
<dbReference type="EMBL" id="JAEVFJ010000063">
    <property type="protein sequence ID" value="KAH8077486.1"/>
    <property type="molecule type" value="Genomic_DNA"/>
</dbReference>
<reference evidence="2" key="1">
    <citation type="journal article" date="2021" name="New Phytol.">
        <title>Evolutionary innovations through gain and loss of genes in the ectomycorrhizal Boletales.</title>
        <authorList>
            <person name="Wu G."/>
            <person name="Miyauchi S."/>
            <person name="Morin E."/>
            <person name="Kuo A."/>
            <person name="Drula E."/>
            <person name="Varga T."/>
            <person name="Kohler A."/>
            <person name="Feng B."/>
            <person name="Cao Y."/>
            <person name="Lipzen A."/>
            <person name="Daum C."/>
            <person name="Hundley H."/>
            <person name="Pangilinan J."/>
            <person name="Johnson J."/>
            <person name="Barry K."/>
            <person name="LaButti K."/>
            <person name="Ng V."/>
            <person name="Ahrendt S."/>
            <person name="Min B."/>
            <person name="Choi I.G."/>
            <person name="Park H."/>
            <person name="Plett J.M."/>
            <person name="Magnuson J."/>
            <person name="Spatafora J.W."/>
            <person name="Nagy L.G."/>
            <person name="Henrissat B."/>
            <person name="Grigoriev I.V."/>
            <person name="Yang Z.L."/>
            <person name="Xu J."/>
            <person name="Martin F.M."/>
        </authorList>
    </citation>
    <scope>NUCLEOTIDE SEQUENCE</scope>
    <source>
        <strain evidence="2">KKN 215</strain>
    </source>
</reference>
<dbReference type="AlphaFoldDB" id="A0A8K0UEJ7"/>
<dbReference type="Gene3D" id="3.80.10.10">
    <property type="entry name" value="Ribonuclease Inhibitor"/>
    <property type="match status" value="1"/>
</dbReference>
<organism evidence="2 3">
    <name type="scientific">Cristinia sonorae</name>
    <dbReference type="NCBI Taxonomy" id="1940300"/>
    <lineage>
        <taxon>Eukaryota</taxon>
        <taxon>Fungi</taxon>
        <taxon>Dikarya</taxon>
        <taxon>Basidiomycota</taxon>
        <taxon>Agaricomycotina</taxon>
        <taxon>Agaricomycetes</taxon>
        <taxon>Agaricomycetidae</taxon>
        <taxon>Agaricales</taxon>
        <taxon>Pleurotineae</taxon>
        <taxon>Stephanosporaceae</taxon>
        <taxon>Cristinia</taxon>
    </lineage>
</organism>
<gene>
    <name evidence="2" type="ORF">BXZ70DRAFT_696804</name>
</gene>
<dbReference type="OrthoDB" id="3258324at2759"/>
<dbReference type="InterPro" id="IPR032675">
    <property type="entry name" value="LRR_dom_sf"/>
</dbReference>
<dbReference type="Proteomes" id="UP000813824">
    <property type="component" value="Unassembled WGS sequence"/>
</dbReference>
<proteinExistence type="predicted"/>
<protein>
    <submittedName>
        <fullName evidence="2">Uncharacterized protein</fullName>
    </submittedName>
</protein>
<keyword evidence="3" id="KW-1185">Reference proteome</keyword>